<dbReference type="Proteomes" id="UP001242480">
    <property type="component" value="Unassembled WGS sequence"/>
</dbReference>
<dbReference type="InterPro" id="IPR036388">
    <property type="entry name" value="WH-like_DNA-bd_sf"/>
</dbReference>
<dbReference type="SUPFAM" id="SSF46689">
    <property type="entry name" value="Homeodomain-like"/>
    <property type="match status" value="1"/>
</dbReference>
<organism evidence="1 2">
    <name type="scientific">Labrys wisconsinensis</name>
    <dbReference type="NCBI Taxonomy" id="425677"/>
    <lineage>
        <taxon>Bacteria</taxon>
        <taxon>Pseudomonadati</taxon>
        <taxon>Pseudomonadota</taxon>
        <taxon>Alphaproteobacteria</taxon>
        <taxon>Hyphomicrobiales</taxon>
        <taxon>Xanthobacteraceae</taxon>
        <taxon>Labrys</taxon>
    </lineage>
</organism>
<protein>
    <submittedName>
        <fullName evidence="1">Uncharacterized protein (DUF433 family)</fullName>
    </submittedName>
</protein>
<dbReference type="InterPro" id="IPR009057">
    <property type="entry name" value="Homeodomain-like_sf"/>
</dbReference>
<proteinExistence type="predicted"/>
<dbReference type="EMBL" id="JAUSVX010000009">
    <property type="protein sequence ID" value="MDQ0471615.1"/>
    <property type="molecule type" value="Genomic_DNA"/>
</dbReference>
<evidence type="ECO:0000313" key="2">
    <source>
        <dbReference type="Proteomes" id="UP001242480"/>
    </source>
</evidence>
<gene>
    <name evidence="1" type="ORF">QO011_004640</name>
</gene>
<reference evidence="1 2" key="1">
    <citation type="submission" date="2023-07" db="EMBL/GenBank/DDBJ databases">
        <title>Genomic Encyclopedia of Type Strains, Phase IV (KMG-IV): sequencing the most valuable type-strain genomes for metagenomic binning, comparative biology and taxonomic classification.</title>
        <authorList>
            <person name="Goeker M."/>
        </authorList>
    </citation>
    <scope>NUCLEOTIDE SEQUENCE [LARGE SCALE GENOMIC DNA]</scope>
    <source>
        <strain evidence="1 2">DSM 19619</strain>
    </source>
</reference>
<name>A0ABU0JDC7_9HYPH</name>
<sequence>MTRAAQFTAAEAAFVLREPVRVVKKALDSGPVRPVLLRRAGASVRAIGWQDLFYLFAIKELRDELTPKARMAFYEALRQAPLERGREVRFGRFRVAVGDLVEEVETRTASLAELAEKVEFRGDGEPVLRGTDVEVHRIAALVDGGLSADDVLVDYPSLSRENVQVATAYAQAHPKAGRPFPRTTAKRALRGAGLDELDEVLDGAAAE</sequence>
<evidence type="ECO:0000313" key="1">
    <source>
        <dbReference type="EMBL" id="MDQ0471615.1"/>
    </source>
</evidence>
<dbReference type="Pfam" id="PF04255">
    <property type="entry name" value="DUF433"/>
    <property type="match status" value="1"/>
</dbReference>
<keyword evidence="2" id="KW-1185">Reference proteome</keyword>
<dbReference type="RefSeq" id="WP_307277077.1">
    <property type="nucleotide sequence ID" value="NZ_JAUSVX010000009.1"/>
</dbReference>
<accession>A0ABU0JDC7</accession>
<dbReference type="Gene3D" id="1.10.10.10">
    <property type="entry name" value="Winged helix-like DNA-binding domain superfamily/Winged helix DNA-binding domain"/>
    <property type="match status" value="1"/>
</dbReference>
<comment type="caution">
    <text evidence="1">The sequence shown here is derived from an EMBL/GenBank/DDBJ whole genome shotgun (WGS) entry which is preliminary data.</text>
</comment>
<dbReference type="InterPro" id="IPR007367">
    <property type="entry name" value="DUF433"/>
</dbReference>